<accession>A0A8T2TY95</accession>
<gene>
    <name evidence="9" type="ORF">KP509_10G040900</name>
</gene>
<evidence type="ECO:0000313" key="10">
    <source>
        <dbReference type="Proteomes" id="UP000825935"/>
    </source>
</evidence>
<dbReference type="Pfam" id="PF00264">
    <property type="entry name" value="Tyrosinase"/>
    <property type="match status" value="1"/>
</dbReference>
<dbReference type="Pfam" id="PF12142">
    <property type="entry name" value="PPO1_DWL"/>
    <property type="match status" value="1"/>
</dbReference>
<keyword evidence="10" id="KW-1185">Reference proteome</keyword>
<dbReference type="PROSITE" id="PS00498">
    <property type="entry name" value="TYROSINASE_2"/>
    <property type="match status" value="1"/>
</dbReference>
<comment type="similarity">
    <text evidence="2">Belongs to the tyrosinase family.</text>
</comment>
<keyword evidence="4" id="KW-0883">Thioether bond</keyword>
<dbReference type="PANTHER" id="PTHR11474">
    <property type="entry name" value="TYROSINASE FAMILY MEMBER"/>
    <property type="match status" value="1"/>
</dbReference>
<keyword evidence="6" id="KW-0186">Copper</keyword>
<evidence type="ECO:0000256" key="2">
    <source>
        <dbReference type="ARBA" id="ARBA00009928"/>
    </source>
</evidence>
<proteinExistence type="inferred from homology"/>
<organism evidence="9 10">
    <name type="scientific">Ceratopteris richardii</name>
    <name type="common">Triangle waterfern</name>
    <dbReference type="NCBI Taxonomy" id="49495"/>
    <lineage>
        <taxon>Eukaryota</taxon>
        <taxon>Viridiplantae</taxon>
        <taxon>Streptophyta</taxon>
        <taxon>Embryophyta</taxon>
        <taxon>Tracheophyta</taxon>
        <taxon>Polypodiopsida</taxon>
        <taxon>Polypodiidae</taxon>
        <taxon>Polypodiales</taxon>
        <taxon>Pteridineae</taxon>
        <taxon>Pteridaceae</taxon>
        <taxon>Parkerioideae</taxon>
        <taxon>Ceratopteris</taxon>
    </lineage>
</organism>
<evidence type="ECO:0000256" key="7">
    <source>
        <dbReference type="ARBA" id="ARBA00023157"/>
    </source>
</evidence>
<reference evidence="9" key="1">
    <citation type="submission" date="2021-08" db="EMBL/GenBank/DDBJ databases">
        <title>WGS assembly of Ceratopteris richardii.</title>
        <authorList>
            <person name="Marchant D.B."/>
            <person name="Chen G."/>
            <person name="Jenkins J."/>
            <person name="Shu S."/>
            <person name="Leebens-Mack J."/>
            <person name="Grimwood J."/>
            <person name="Schmutz J."/>
            <person name="Soltis P."/>
            <person name="Soltis D."/>
            <person name="Chen Z.-H."/>
        </authorList>
    </citation>
    <scope>NUCLEOTIDE SEQUENCE</scope>
    <source>
        <strain evidence="9">Whitten #5841</strain>
        <tissue evidence="9">Leaf</tissue>
    </source>
</reference>
<dbReference type="InterPro" id="IPR008922">
    <property type="entry name" value="Di-copper_centre_dom_sf"/>
</dbReference>
<dbReference type="PANTHER" id="PTHR11474:SF76">
    <property type="entry name" value="SHKT DOMAIN-CONTAINING PROTEIN"/>
    <property type="match status" value="1"/>
</dbReference>
<evidence type="ECO:0000259" key="8">
    <source>
        <dbReference type="PROSITE" id="PS00498"/>
    </source>
</evidence>
<feature type="domain" description="Tyrosinase copper-binding" evidence="8">
    <location>
        <begin position="222"/>
        <end position="233"/>
    </location>
</feature>
<evidence type="ECO:0000256" key="3">
    <source>
        <dbReference type="ARBA" id="ARBA00022723"/>
    </source>
</evidence>
<dbReference type="PRINTS" id="PR00092">
    <property type="entry name" value="TYROSINASE"/>
</dbReference>
<comment type="caution">
    <text evidence="9">The sequence shown here is derived from an EMBL/GenBank/DDBJ whole genome shotgun (WGS) entry which is preliminary data.</text>
</comment>
<protein>
    <recommendedName>
        <fullName evidence="8">Tyrosinase copper-binding domain-containing protein</fullName>
    </recommendedName>
</protein>
<name>A0A8T2TY95_CERRI</name>
<evidence type="ECO:0000313" key="9">
    <source>
        <dbReference type="EMBL" id="KAH7427368.1"/>
    </source>
</evidence>
<evidence type="ECO:0000256" key="6">
    <source>
        <dbReference type="ARBA" id="ARBA00023008"/>
    </source>
</evidence>
<evidence type="ECO:0000256" key="5">
    <source>
        <dbReference type="ARBA" id="ARBA00023002"/>
    </source>
</evidence>
<comment type="cofactor">
    <cofactor evidence="1">
        <name>Cu(2+)</name>
        <dbReference type="ChEBI" id="CHEBI:29036"/>
    </cofactor>
</comment>
<dbReference type="InterPro" id="IPR013788">
    <property type="entry name" value="Hemocyanin/hexamerin"/>
</dbReference>
<keyword evidence="5" id="KW-0560">Oxidoreductase</keyword>
<dbReference type="Proteomes" id="UP000825935">
    <property type="component" value="Chromosome 10"/>
</dbReference>
<dbReference type="GO" id="GO:0004097">
    <property type="term" value="F:catechol oxidase activity"/>
    <property type="evidence" value="ECO:0007669"/>
    <property type="project" value="InterPro"/>
</dbReference>
<evidence type="ECO:0000256" key="1">
    <source>
        <dbReference type="ARBA" id="ARBA00001973"/>
    </source>
</evidence>
<dbReference type="InterPro" id="IPR050316">
    <property type="entry name" value="Tyrosinase/Hemocyanin"/>
</dbReference>
<keyword evidence="7" id="KW-1015">Disulfide bond</keyword>
<dbReference type="InterPro" id="IPR022740">
    <property type="entry name" value="Polyphenol_oxidase_C"/>
</dbReference>
<dbReference type="GO" id="GO:0046872">
    <property type="term" value="F:metal ion binding"/>
    <property type="evidence" value="ECO:0007669"/>
    <property type="project" value="UniProtKB-KW"/>
</dbReference>
<dbReference type="SUPFAM" id="SSF48056">
    <property type="entry name" value="Di-copper centre-containing domain"/>
    <property type="match status" value="1"/>
</dbReference>
<keyword evidence="3" id="KW-0479">Metal-binding</keyword>
<dbReference type="InterPro" id="IPR002227">
    <property type="entry name" value="Tyrosinase_Cu-bd"/>
</dbReference>
<dbReference type="Pfam" id="PF12143">
    <property type="entry name" value="PPO1_KFDV"/>
    <property type="match status" value="1"/>
</dbReference>
<dbReference type="Gene3D" id="1.10.1280.10">
    <property type="entry name" value="Di-copper center containing domain from catechol oxidase"/>
    <property type="match status" value="1"/>
</dbReference>
<dbReference type="EMBL" id="CM035415">
    <property type="protein sequence ID" value="KAH7427368.1"/>
    <property type="molecule type" value="Genomic_DNA"/>
</dbReference>
<dbReference type="InterPro" id="IPR022739">
    <property type="entry name" value="Polyphenol_oxidase_cen"/>
</dbReference>
<dbReference type="PROSITE" id="PS00210">
    <property type="entry name" value="HEMOCYANIN_2"/>
    <property type="match status" value="1"/>
</dbReference>
<dbReference type="AlphaFoldDB" id="A0A8T2TY95"/>
<sequence length="448" mass="48510">MEPIGSLAATALLCRCILTGFSFHGIGGVCISMRGFLLVCSGIRASLWYSGTGGNVMPAMFLEKGSSLYDENGIGGVCISMRGFLLVCSGIRASLWYSGTGGNVMPAMFLEKGSSLYDEKRNQANLPPAIVKLVPGINGGRSEIIKQNLNAMYQDIVTATTAETFMGGAYRQGTNISSATAVSTPLGGSMENGIHNAVHFWTGDPTRMLYQDMGTFLTASRDPIFYAHHGNIDRLWEKWLYDMPGGRRAFHADSDFLDAEFYIYDETARLVKVILRDALDNNRLGVSYPDVLADELWTNFSPLPFTTGSAVLAARANGVSDVGLALRNGAIGFSSALCTIVKRPDIRKKQKEILIVEGLQVIRNTFLSLIVFVNLPDANSSSPISSAEYVGTFNVIPAPCKLLHTNPIFEIGDNLQRLGIDNEPEIVVTLVVRGTQSITIHGLPIGYT</sequence>
<dbReference type="OrthoDB" id="6132182at2759"/>
<evidence type="ECO:0000256" key="4">
    <source>
        <dbReference type="ARBA" id="ARBA00022784"/>
    </source>
</evidence>